<dbReference type="GO" id="GO:0005829">
    <property type="term" value="C:cytosol"/>
    <property type="evidence" value="ECO:0007669"/>
    <property type="project" value="UniProtKB-ARBA"/>
</dbReference>
<dbReference type="PANTHER" id="PTHR43364:SF4">
    <property type="entry name" value="NAD(P)-LINKED OXIDOREDUCTASE SUPERFAMILY PROTEIN"/>
    <property type="match status" value="1"/>
</dbReference>
<dbReference type="PANTHER" id="PTHR43364">
    <property type="entry name" value="NADH-SPECIFIC METHYLGLYOXAL REDUCTASE-RELATED"/>
    <property type="match status" value="1"/>
</dbReference>
<gene>
    <name evidence="3" type="ORF">SOCE26_068970</name>
</gene>
<dbReference type="RefSeq" id="WP_104983791.1">
    <property type="nucleotide sequence ID" value="NZ_CP012673.1"/>
</dbReference>
<evidence type="ECO:0000313" key="4">
    <source>
        <dbReference type="Proteomes" id="UP000238348"/>
    </source>
</evidence>
<dbReference type="PRINTS" id="PR00069">
    <property type="entry name" value="ALDKETRDTASE"/>
</dbReference>
<accession>A0A2L0F1I5</accession>
<dbReference type="OrthoDB" id="9803483at2"/>
<protein>
    <submittedName>
        <fullName evidence="3">Aldo/keto reductase</fullName>
    </submittedName>
</protein>
<organism evidence="3 4">
    <name type="scientific">Sorangium cellulosum</name>
    <name type="common">Polyangium cellulosum</name>
    <dbReference type="NCBI Taxonomy" id="56"/>
    <lineage>
        <taxon>Bacteria</taxon>
        <taxon>Pseudomonadati</taxon>
        <taxon>Myxococcota</taxon>
        <taxon>Polyangia</taxon>
        <taxon>Polyangiales</taxon>
        <taxon>Polyangiaceae</taxon>
        <taxon>Sorangium</taxon>
    </lineage>
</organism>
<reference evidence="3 4" key="1">
    <citation type="submission" date="2015-09" db="EMBL/GenBank/DDBJ databases">
        <title>Sorangium comparison.</title>
        <authorList>
            <person name="Zaburannyi N."/>
            <person name="Bunk B."/>
            <person name="Overmann J."/>
            <person name="Mueller R."/>
        </authorList>
    </citation>
    <scope>NUCLEOTIDE SEQUENCE [LARGE SCALE GENOMIC DNA]</scope>
    <source>
        <strain evidence="3 4">So ce26</strain>
    </source>
</reference>
<dbReference type="AlphaFoldDB" id="A0A2L0F1I5"/>
<dbReference type="EMBL" id="CP012673">
    <property type="protein sequence ID" value="AUX45406.1"/>
    <property type="molecule type" value="Genomic_DNA"/>
</dbReference>
<dbReference type="Proteomes" id="UP000238348">
    <property type="component" value="Chromosome"/>
</dbReference>
<keyword evidence="1" id="KW-0560">Oxidoreductase</keyword>
<name>A0A2L0F1I5_SORCE</name>
<dbReference type="FunFam" id="3.20.20.100:FF:000004">
    <property type="entry name" value="Oxidoreductase, aldo/keto reductase"/>
    <property type="match status" value="1"/>
</dbReference>
<dbReference type="Pfam" id="PF00248">
    <property type="entry name" value="Aldo_ket_red"/>
    <property type="match status" value="1"/>
</dbReference>
<dbReference type="InterPro" id="IPR020471">
    <property type="entry name" value="AKR"/>
</dbReference>
<dbReference type="CDD" id="cd19084">
    <property type="entry name" value="AKR_AKR11B1-like"/>
    <property type="match status" value="1"/>
</dbReference>
<sequence length="312" mass="33519">MEKRRIGSLEVSVVGLGCNNFGGRIDAQRTAAVVGAALDAGINFFDTADIYGGTRSEELLGRALGRRRSEVIVATKFGVPLDDQRRGGARPAYIQRAVEDSLRRLGTDWIDLYQLHRPDPETPIEDTLGALDALVRAGKVREIGNSNFSADQLRGAEQAVRPGAARFVSVQNEYSLLQREPEREVLAESKRLGIAFLPYFPLASGLLSGKYLPGHPAPEGARLAAPEAPLTARFLTDQNRSTAEALSAFASSRGRSLLELAFSWLAGRPAVASVIAGATSPEQVHANAAAVGFRLTADDLQEIDRLAPPPPR</sequence>
<dbReference type="InterPro" id="IPR036812">
    <property type="entry name" value="NAD(P)_OxRdtase_dom_sf"/>
</dbReference>
<evidence type="ECO:0000259" key="2">
    <source>
        <dbReference type="Pfam" id="PF00248"/>
    </source>
</evidence>
<proteinExistence type="predicted"/>
<dbReference type="InterPro" id="IPR023210">
    <property type="entry name" value="NADP_OxRdtase_dom"/>
</dbReference>
<evidence type="ECO:0000313" key="3">
    <source>
        <dbReference type="EMBL" id="AUX45406.1"/>
    </source>
</evidence>
<feature type="domain" description="NADP-dependent oxidoreductase" evidence="2">
    <location>
        <begin position="14"/>
        <end position="306"/>
    </location>
</feature>
<dbReference type="SUPFAM" id="SSF51430">
    <property type="entry name" value="NAD(P)-linked oxidoreductase"/>
    <property type="match status" value="1"/>
</dbReference>
<dbReference type="GO" id="GO:0016491">
    <property type="term" value="F:oxidoreductase activity"/>
    <property type="evidence" value="ECO:0007669"/>
    <property type="project" value="UniProtKB-KW"/>
</dbReference>
<evidence type="ECO:0000256" key="1">
    <source>
        <dbReference type="ARBA" id="ARBA00023002"/>
    </source>
</evidence>
<dbReference type="InterPro" id="IPR050523">
    <property type="entry name" value="AKR_Detox_Biosynth"/>
</dbReference>
<dbReference type="Gene3D" id="3.20.20.100">
    <property type="entry name" value="NADP-dependent oxidoreductase domain"/>
    <property type="match status" value="1"/>
</dbReference>